<dbReference type="Proteomes" id="UP000574390">
    <property type="component" value="Unassembled WGS sequence"/>
</dbReference>
<evidence type="ECO:0000313" key="1">
    <source>
        <dbReference type="EMBL" id="KAF4713175.1"/>
    </source>
</evidence>
<sequence>APRLAAAAKRRHSHAEARLANALSGTPRAAAASTTWKEPWVDVVSKKARSTLSTATGNAFMEALEKHVIELEEYYAFDVALVTCIILGIFGDERADPSDQARVNVAIDIYLSTPGDDVASVLAK</sequence>
<accession>A0A7J6QXM6</accession>
<proteinExistence type="predicted"/>
<dbReference type="EMBL" id="JABANM010026313">
    <property type="protein sequence ID" value="KAF4713175.1"/>
    <property type="molecule type" value="Genomic_DNA"/>
</dbReference>
<protein>
    <submittedName>
        <fullName evidence="1">Uncharacterized protein</fullName>
    </submittedName>
</protein>
<gene>
    <name evidence="1" type="ORF">FOZ62_003405</name>
</gene>
<feature type="non-terminal residue" evidence="1">
    <location>
        <position position="1"/>
    </location>
</feature>
<evidence type="ECO:0000313" key="2">
    <source>
        <dbReference type="Proteomes" id="UP000574390"/>
    </source>
</evidence>
<feature type="non-terminal residue" evidence="1">
    <location>
        <position position="124"/>
    </location>
</feature>
<dbReference type="AlphaFoldDB" id="A0A7J6QXM6"/>
<reference evidence="1 2" key="1">
    <citation type="submission" date="2020-04" db="EMBL/GenBank/DDBJ databases">
        <title>Perkinsus olseni comparative genomics.</title>
        <authorList>
            <person name="Bogema D.R."/>
        </authorList>
    </citation>
    <scope>NUCLEOTIDE SEQUENCE [LARGE SCALE GENOMIC DNA]</scope>
    <source>
        <strain evidence="1">ATCC PRA-205</strain>
    </source>
</reference>
<name>A0A7J6QXM6_PEROL</name>
<organism evidence="1 2">
    <name type="scientific">Perkinsus olseni</name>
    <name type="common">Perkinsus atlanticus</name>
    <dbReference type="NCBI Taxonomy" id="32597"/>
    <lineage>
        <taxon>Eukaryota</taxon>
        <taxon>Sar</taxon>
        <taxon>Alveolata</taxon>
        <taxon>Perkinsozoa</taxon>
        <taxon>Perkinsea</taxon>
        <taxon>Perkinsida</taxon>
        <taxon>Perkinsidae</taxon>
        <taxon>Perkinsus</taxon>
    </lineage>
</organism>
<comment type="caution">
    <text evidence="1">The sequence shown here is derived from an EMBL/GenBank/DDBJ whole genome shotgun (WGS) entry which is preliminary data.</text>
</comment>